<organism evidence="3 4">
    <name type="scientific">Pseudozyma antarctica (strain T-34)</name>
    <name type="common">Yeast</name>
    <name type="synonym">Candida antarctica</name>
    <dbReference type="NCBI Taxonomy" id="1151754"/>
    <lineage>
        <taxon>Eukaryota</taxon>
        <taxon>Fungi</taxon>
        <taxon>Dikarya</taxon>
        <taxon>Basidiomycota</taxon>
        <taxon>Ustilaginomycotina</taxon>
        <taxon>Ustilaginomycetes</taxon>
        <taxon>Ustilaginales</taxon>
        <taxon>Ustilaginaceae</taxon>
        <taxon>Moesziomyces</taxon>
    </lineage>
</organism>
<feature type="domain" description="THIF-type NAD/FAD binding fold" evidence="2">
    <location>
        <begin position="52"/>
        <end position="379"/>
    </location>
</feature>
<dbReference type="InterPro" id="IPR000594">
    <property type="entry name" value="ThiF_NAD_FAD-bd"/>
</dbReference>
<dbReference type="InterPro" id="IPR035985">
    <property type="entry name" value="Ubiquitin-activating_enz"/>
</dbReference>
<dbReference type="Pfam" id="PF00899">
    <property type="entry name" value="ThiF"/>
    <property type="match status" value="1"/>
</dbReference>
<reference evidence="4" key="1">
    <citation type="journal article" date="2013" name="Genome Announc.">
        <title>Genome sequence of the basidiomycetous yeast Pseudozyma antarctica T-34, a producer of the glycolipid biosurfactants mannosylerythritol lipids.</title>
        <authorList>
            <person name="Morita T."/>
            <person name="Koike H."/>
            <person name="Koyama Y."/>
            <person name="Hagiwara H."/>
            <person name="Ito E."/>
            <person name="Fukuoka T."/>
            <person name="Imura T."/>
            <person name="Machida M."/>
            <person name="Kitamoto D."/>
        </authorList>
    </citation>
    <scope>NUCLEOTIDE SEQUENCE [LARGE SCALE GENOMIC DNA]</scope>
    <source>
        <strain evidence="4">T-34</strain>
    </source>
</reference>
<dbReference type="AlphaFoldDB" id="M9LZE1"/>
<evidence type="ECO:0000259" key="2">
    <source>
        <dbReference type="Pfam" id="PF00899"/>
    </source>
</evidence>
<dbReference type="InterPro" id="IPR045886">
    <property type="entry name" value="ThiF/MoeB/HesA"/>
</dbReference>
<evidence type="ECO:0000256" key="1">
    <source>
        <dbReference type="SAM" id="MobiDB-lite"/>
    </source>
</evidence>
<evidence type="ECO:0000313" key="3">
    <source>
        <dbReference type="EMBL" id="GAC72695.1"/>
    </source>
</evidence>
<accession>M9LZE1</accession>
<gene>
    <name evidence="3" type="ORF">PANT_7c00225</name>
</gene>
<dbReference type="Proteomes" id="UP000011976">
    <property type="component" value="Unassembled WGS sequence"/>
</dbReference>
<dbReference type="Gene3D" id="3.40.50.720">
    <property type="entry name" value="NAD(P)-binding Rossmann-like Domain"/>
    <property type="match status" value="1"/>
</dbReference>
<feature type="compositionally biased region" description="Low complexity" evidence="1">
    <location>
        <begin position="19"/>
        <end position="40"/>
    </location>
</feature>
<dbReference type="GO" id="GO:0016925">
    <property type="term" value="P:protein sumoylation"/>
    <property type="evidence" value="ECO:0007669"/>
    <property type="project" value="TreeGrafter"/>
</dbReference>
<sequence>MVASGAISSVDAAPSTSAAAATAPAPTPAAQADAAPAADSNGAVTEDEAALYDRQIRLWGLEAQNRLRTAHVLILGWNGIATEIIKNTVLSGIGSITLLDPTRVEAAVDLLTGFFFRDDDVGRARCSQAPLDRVRALNPLVKVEGIADQATYDTIVEAGDEAEAWLKERGVDVVVIGTPLAKPGKLLEQLVGINALTRKLGIKSFVSATYGLGGFYFADQVEHEYVVERNMDGDKKRIKQRQTFVSLADSLAHTWAGLSERQKRRTRIPLEWFAWLALTHLRTSLASDAASTTITPAALRGRTLAVIHEKGLDPDTILGSTDAEAVFTGMAAMRVDSDGITLAPVAAVLGGVLSQDILNAIGGREEPVVNWMMLSFNATGAATVHKIGSLSGPVVE</sequence>
<dbReference type="GO" id="GO:0031510">
    <property type="term" value="C:SUMO activating enzyme complex"/>
    <property type="evidence" value="ECO:0007669"/>
    <property type="project" value="TreeGrafter"/>
</dbReference>
<proteinExistence type="predicted"/>
<dbReference type="EMBL" id="DF196773">
    <property type="protein sequence ID" value="GAC72695.1"/>
    <property type="molecule type" value="Genomic_DNA"/>
</dbReference>
<dbReference type="PANTHER" id="PTHR10953">
    <property type="entry name" value="UBIQUITIN-ACTIVATING ENZYME E1"/>
    <property type="match status" value="1"/>
</dbReference>
<name>M9LZE1_PSEA3</name>
<dbReference type="PANTHER" id="PTHR10953:SF162">
    <property type="entry name" value="SUMO-ACTIVATING ENZYME SUBUNIT 1"/>
    <property type="match status" value="1"/>
</dbReference>
<dbReference type="SUPFAM" id="SSF69572">
    <property type="entry name" value="Activating enzymes of the ubiquitin-like proteins"/>
    <property type="match status" value="1"/>
</dbReference>
<dbReference type="OrthoDB" id="1708823at2759"/>
<evidence type="ECO:0000313" key="4">
    <source>
        <dbReference type="Proteomes" id="UP000011976"/>
    </source>
</evidence>
<feature type="region of interest" description="Disordered" evidence="1">
    <location>
        <begin position="19"/>
        <end position="41"/>
    </location>
</feature>
<dbReference type="STRING" id="1151754.M9LZE1"/>
<dbReference type="GO" id="GO:0019948">
    <property type="term" value="F:SUMO activating enzyme activity"/>
    <property type="evidence" value="ECO:0007669"/>
    <property type="project" value="TreeGrafter"/>
</dbReference>
<dbReference type="GO" id="GO:0005737">
    <property type="term" value="C:cytoplasm"/>
    <property type="evidence" value="ECO:0007669"/>
    <property type="project" value="TreeGrafter"/>
</dbReference>
<protein>
    <submittedName>
        <fullName evidence="3">SMT3/SUMO-activating complex, AOS1/RAD31 component</fullName>
    </submittedName>
</protein>